<dbReference type="PANTHER" id="PTHR46766">
    <property type="entry name" value="GLUTAMINE-RICH PROTEIN 2"/>
    <property type="match status" value="1"/>
</dbReference>
<name>A0ABM7K5Q4_9MYCO</name>
<dbReference type="GeneID" id="45456991"/>
<dbReference type="RefSeq" id="WP_014385967.1">
    <property type="nucleotide sequence ID" value="NC_016948.1"/>
</dbReference>
<evidence type="ECO:0000259" key="4">
    <source>
        <dbReference type="Pfam" id="PF18878"/>
    </source>
</evidence>
<feature type="compositionally biased region" description="Basic residues" evidence="2">
    <location>
        <begin position="429"/>
        <end position="440"/>
    </location>
</feature>
<feature type="domain" description="PPE" evidence="3">
    <location>
        <begin position="6"/>
        <end position="168"/>
    </location>
</feature>
<dbReference type="SUPFAM" id="SSF140459">
    <property type="entry name" value="PE/PPE dimer-like"/>
    <property type="match status" value="1"/>
</dbReference>
<gene>
    <name evidence="5" type="ORF">MPRI_15070</name>
</gene>
<dbReference type="Pfam" id="PF18878">
    <property type="entry name" value="PPE-PPW"/>
    <property type="match status" value="1"/>
</dbReference>
<evidence type="ECO:0000256" key="1">
    <source>
        <dbReference type="ARBA" id="ARBA00010652"/>
    </source>
</evidence>
<sequence length="525" mass="53043">MTAPIFMASPPEVHSALLSSGPGPGPLLAAAGAWSELSAEYASAAEQLSTLLAGVQAGAWEGPSAESYVAAHAPYLAWLTKSSADSAAAATQHETAAAAYTAALTAMPTLPELATNHVVHGALVATNFFGVNTVPIAVNEADYARMWTQAATTMSTYQAVSTAAVAATPQTDPAPPIVKSDASSDDSGDEDHDPKIDNPFNDFIANILKNLGINWDPSEGTVNGLPYDAYTNAGQPIFWVVRALELLEDFEQFGYYLVHNPALAFQYLVQLILFDWPTHILEIFISQPELLAPALLLAAAPLGAVGGFAGLAGLAAIPQPAALPVVAAPPPPTPSIPPAIAMAPTAPVAPVAAPASAPAPAPAPTATTVTAAPAAPAAAPAAAGFFPPYVVGPPGMGTGSGMGASASSSAKRKAPEPDSAAAAAAAAARTRKAARARRRRGATDRGYGDEFMDMNVDVDPDWAASLASDRGAGTLGFAGTAEREAVAAAAGLTRLAGDEFNGGPTAPMMPGTWGDDGADEAGRDG</sequence>
<keyword evidence="6" id="KW-1185">Reference proteome</keyword>
<dbReference type="InterPro" id="IPR043641">
    <property type="entry name" value="PPE-PPW_C"/>
</dbReference>
<feature type="region of interest" description="Disordered" evidence="2">
    <location>
        <begin position="399"/>
        <end position="451"/>
    </location>
</feature>
<evidence type="ECO:0000259" key="3">
    <source>
        <dbReference type="Pfam" id="PF00823"/>
    </source>
</evidence>
<accession>A0ABM7K5Q4</accession>
<comment type="similarity">
    <text evidence="1">Belongs to the mycobacterial PPE family.</text>
</comment>
<feature type="region of interest" description="Disordered" evidence="2">
    <location>
        <begin position="167"/>
        <end position="195"/>
    </location>
</feature>
<dbReference type="InterPro" id="IPR000030">
    <property type="entry name" value="PPE_dom"/>
</dbReference>
<dbReference type="Gene3D" id="1.20.1260.20">
    <property type="entry name" value="PPE superfamily"/>
    <property type="match status" value="1"/>
</dbReference>
<dbReference type="EMBL" id="AP022597">
    <property type="protein sequence ID" value="BBY69320.1"/>
    <property type="molecule type" value="Genomic_DNA"/>
</dbReference>
<dbReference type="Proteomes" id="UP000466578">
    <property type="component" value="Chromosome"/>
</dbReference>
<dbReference type="InterPro" id="IPR038332">
    <property type="entry name" value="PPE_sf"/>
</dbReference>
<evidence type="ECO:0000313" key="6">
    <source>
        <dbReference type="Proteomes" id="UP000466578"/>
    </source>
</evidence>
<feature type="domain" description="PPE-PPW subfamily C-terminal" evidence="4">
    <location>
        <begin position="467"/>
        <end position="513"/>
    </location>
</feature>
<evidence type="ECO:0000313" key="5">
    <source>
        <dbReference type="EMBL" id="BBY69320.1"/>
    </source>
</evidence>
<protein>
    <recommendedName>
        <fullName evidence="7">PPE family protein PPE3</fullName>
    </recommendedName>
</protein>
<feature type="region of interest" description="Disordered" evidence="2">
    <location>
        <begin position="496"/>
        <end position="525"/>
    </location>
</feature>
<dbReference type="PANTHER" id="PTHR46766:SF1">
    <property type="entry name" value="GLUTAMINE-RICH PROTEIN 2"/>
    <property type="match status" value="1"/>
</dbReference>
<reference evidence="5 6" key="1">
    <citation type="journal article" date="2019" name="Emerg. Microbes Infect.">
        <title>Comprehensive subspecies identification of 175 nontuberculous mycobacteria species based on 7547 genomic profiles.</title>
        <authorList>
            <person name="Matsumoto Y."/>
            <person name="Kinjo T."/>
            <person name="Motooka D."/>
            <person name="Nabeya D."/>
            <person name="Jung N."/>
            <person name="Uechi K."/>
            <person name="Horii T."/>
            <person name="Iida T."/>
            <person name="Fujita J."/>
            <person name="Nakamura S."/>
        </authorList>
    </citation>
    <scope>NUCLEOTIDE SEQUENCE [LARGE SCALE GENOMIC DNA]</scope>
    <source>
        <strain evidence="5 6">JCM 30622</strain>
    </source>
</reference>
<evidence type="ECO:0000256" key="2">
    <source>
        <dbReference type="SAM" id="MobiDB-lite"/>
    </source>
</evidence>
<proteinExistence type="inferred from homology"/>
<organism evidence="5 6">
    <name type="scientific">Mycobacterium paraintracellulare</name>
    <dbReference type="NCBI Taxonomy" id="1138383"/>
    <lineage>
        <taxon>Bacteria</taxon>
        <taxon>Bacillati</taxon>
        <taxon>Actinomycetota</taxon>
        <taxon>Actinomycetes</taxon>
        <taxon>Mycobacteriales</taxon>
        <taxon>Mycobacteriaceae</taxon>
        <taxon>Mycobacterium</taxon>
        <taxon>Mycobacterium avium complex (MAC)</taxon>
    </lineage>
</organism>
<dbReference type="Pfam" id="PF00823">
    <property type="entry name" value="PPE"/>
    <property type="match status" value="1"/>
</dbReference>
<evidence type="ECO:0008006" key="7">
    <source>
        <dbReference type="Google" id="ProtNLM"/>
    </source>
</evidence>